<comment type="caution">
    <text evidence="1">The sequence shown here is derived from an EMBL/GenBank/DDBJ whole genome shotgun (WGS) entry which is preliminary data.</text>
</comment>
<reference evidence="1 2" key="1">
    <citation type="submission" date="2016-11" db="EMBL/GenBank/DDBJ databases">
        <title>Draft Genome Sequences of Nine Cyanobacterial Strains from Diverse Habitats.</title>
        <authorList>
            <person name="Zhu T."/>
            <person name="Hou S."/>
            <person name="Lu X."/>
            <person name="Hess W.R."/>
        </authorList>
    </citation>
    <scope>NUCLEOTIDE SEQUENCE [LARGE SCALE GENOMIC DNA]</scope>
    <source>
        <strain evidence="1 2">NIES-592</strain>
    </source>
</reference>
<gene>
    <name evidence="1" type="ORF">NIES592_16130</name>
</gene>
<dbReference type="AlphaFoldDB" id="A0A1U7GWT8"/>
<evidence type="ECO:0000313" key="1">
    <source>
        <dbReference type="EMBL" id="OKH12752.1"/>
    </source>
</evidence>
<sequence>MMVYGRLRISKTREMGDDLGDGKEFAIILPSTAMQGAIALIRHATKQYYILCVLVSLWFKDYLFHHKDTKTPRKIHFN</sequence>
<evidence type="ECO:0000313" key="2">
    <source>
        <dbReference type="Proteomes" id="UP000186391"/>
    </source>
</evidence>
<name>A0A1U7GWT8_9CYAN</name>
<dbReference type="Proteomes" id="UP000186391">
    <property type="component" value="Unassembled WGS sequence"/>
</dbReference>
<organism evidence="1 2">
    <name type="scientific">Fischerella major NIES-592</name>
    <dbReference type="NCBI Taxonomy" id="210994"/>
    <lineage>
        <taxon>Bacteria</taxon>
        <taxon>Bacillati</taxon>
        <taxon>Cyanobacteriota</taxon>
        <taxon>Cyanophyceae</taxon>
        <taxon>Nostocales</taxon>
        <taxon>Hapalosiphonaceae</taxon>
        <taxon>Fischerella</taxon>
    </lineage>
</organism>
<dbReference type="EMBL" id="MRCA01000009">
    <property type="protein sequence ID" value="OKH12752.1"/>
    <property type="molecule type" value="Genomic_DNA"/>
</dbReference>
<proteinExistence type="predicted"/>
<keyword evidence="2" id="KW-1185">Reference proteome</keyword>
<accession>A0A1U7GWT8</accession>
<protein>
    <submittedName>
        <fullName evidence="1">Uncharacterized protein</fullName>
    </submittedName>
</protein>